<dbReference type="InterPro" id="IPR029061">
    <property type="entry name" value="THDP-binding"/>
</dbReference>
<dbReference type="AlphaFoldDB" id="A0A200Q2L5"/>
<sequence length="437" mass="48365">MASAFSTIKIIQPLSFTTTTTTRSPEKSLFDPLKTNPNSFLGSTHKLRLLSSKSSPSQNRRSSVSAVSEVVKEKKLKSNSSLPNLLITKEEGLQLYEDMVLGRAFEDMCAQMYYRGKMFGFVHLYNGQEAVSTGFIKLLKKEDSVVSTYRDHVHALSKGVPAREVMSELFGKATGCCRGQGGSMHMFSKEHNLLGGFAFIGEGIPVATGAAFTSKYKREVLKEADCDHVTLAFFGDGTCNNGQFFECLNMAALWKLPIVFVVENNLWAIGMSHLRATSDPEIWKKGPAFGMPGVHVDGMDVLKVREVAKEAIGRARRGEGPTLVECETYRFRGHSLADPDELRNPDEKAHYGARDPIKALKKYMFDNNLVTEVELKAIEKKIDEVIEDSVEFADASPQPPRSQLLENVFADPKGFGIGPDGKYRCEDPKFTQGTAHV</sequence>
<keyword evidence="5 8" id="KW-0670">Pyruvate</keyword>
<dbReference type="OrthoDB" id="10256198at2759"/>
<comment type="catalytic activity">
    <reaction evidence="7 8">
        <text>N(6)-[(R)-lipoyl]-L-lysyl-[protein] + pyruvate + H(+) = N(6)-[(R)-S(8)-acetyldihydrolipoyl]-L-lysyl-[protein] + CO2</text>
        <dbReference type="Rhea" id="RHEA:19189"/>
        <dbReference type="Rhea" id="RHEA-COMP:10474"/>
        <dbReference type="Rhea" id="RHEA-COMP:10478"/>
        <dbReference type="ChEBI" id="CHEBI:15361"/>
        <dbReference type="ChEBI" id="CHEBI:15378"/>
        <dbReference type="ChEBI" id="CHEBI:16526"/>
        <dbReference type="ChEBI" id="CHEBI:83099"/>
        <dbReference type="ChEBI" id="CHEBI:83111"/>
        <dbReference type="EC" id="1.2.4.1"/>
    </reaction>
</comment>
<dbReference type="InterPro" id="IPR001017">
    <property type="entry name" value="DH_E1"/>
</dbReference>
<accession>A0A200Q2L5</accession>
<dbReference type="GO" id="GO:0006086">
    <property type="term" value="P:pyruvate decarboxylation to acetyl-CoA"/>
    <property type="evidence" value="ECO:0007669"/>
    <property type="project" value="InterPro"/>
</dbReference>
<reference evidence="10 11" key="1">
    <citation type="journal article" date="2017" name="Mol. Plant">
        <title>The Genome of Medicinal Plant Macleaya cordata Provides New Insights into Benzylisoquinoline Alkaloids Metabolism.</title>
        <authorList>
            <person name="Liu X."/>
            <person name="Liu Y."/>
            <person name="Huang P."/>
            <person name="Ma Y."/>
            <person name="Qing Z."/>
            <person name="Tang Q."/>
            <person name="Cao H."/>
            <person name="Cheng P."/>
            <person name="Zheng Y."/>
            <person name="Yuan Z."/>
            <person name="Zhou Y."/>
            <person name="Liu J."/>
            <person name="Tang Z."/>
            <person name="Zhuo Y."/>
            <person name="Zhang Y."/>
            <person name="Yu L."/>
            <person name="Huang J."/>
            <person name="Yang P."/>
            <person name="Peng Q."/>
            <person name="Zhang J."/>
            <person name="Jiang W."/>
            <person name="Zhang Z."/>
            <person name="Lin K."/>
            <person name="Ro D.K."/>
            <person name="Chen X."/>
            <person name="Xiong X."/>
            <person name="Shang Y."/>
            <person name="Huang S."/>
            <person name="Zeng J."/>
        </authorList>
    </citation>
    <scope>NUCLEOTIDE SEQUENCE [LARGE SCALE GENOMIC DNA]</scope>
    <source>
        <strain evidence="11">cv. BLH2017</strain>
        <tissue evidence="10">Root</tissue>
    </source>
</reference>
<comment type="caution">
    <text evidence="10">The sequence shown here is derived from an EMBL/GenBank/DDBJ whole genome shotgun (WGS) entry which is preliminary data.</text>
</comment>
<dbReference type="Pfam" id="PF00676">
    <property type="entry name" value="E1_dh"/>
    <property type="match status" value="1"/>
</dbReference>
<keyword evidence="11" id="KW-1185">Reference proteome</keyword>
<dbReference type="NCBIfam" id="TIGR03182">
    <property type="entry name" value="PDH_E1_alph_y"/>
    <property type="match status" value="1"/>
</dbReference>
<evidence type="ECO:0000256" key="2">
    <source>
        <dbReference type="ARBA" id="ARBA00011130"/>
    </source>
</evidence>
<dbReference type="PANTHER" id="PTHR11516:SF60">
    <property type="entry name" value="PYRUVATE DEHYDROGENASE E1 COMPONENT SUBUNIT ALPHA"/>
    <property type="match status" value="1"/>
</dbReference>
<feature type="domain" description="Dehydrogenase E1 component" evidence="9">
    <location>
        <begin position="98"/>
        <end position="400"/>
    </location>
</feature>
<dbReference type="EMBL" id="MVGT01003289">
    <property type="protein sequence ID" value="OVA04699.1"/>
    <property type="molecule type" value="Genomic_DNA"/>
</dbReference>
<evidence type="ECO:0000259" key="9">
    <source>
        <dbReference type="Pfam" id="PF00676"/>
    </source>
</evidence>
<dbReference type="PANTHER" id="PTHR11516">
    <property type="entry name" value="PYRUVATE DEHYDROGENASE E1 COMPONENT, ALPHA SUBUNIT BACTERIAL AND ORGANELLAR"/>
    <property type="match status" value="1"/>
</dbReference>
<evidence type="ECO:0000256" key="4">
    <source>
        <dbReference type="ARBA" id="ARBA00023052"/>
    </source>
</evidence>
<dbReference type="GO" id="GO:0004739">
    <property type="term" value="F:pyruvate dehydrogenase (acetyl-transferring) activity"/>
    <property type="evidence" value="ECO:0007669"/>
    <property type="project" value="UniProtKB-UniRule"/>
</dbReference>
<evidence type="ECO:0000313" key="10">
    <source>
        <dbReference type="EMBL" id="OVA04699.1"/>
    </source>
</evidence>
<comment type="cofactor">
    <cofactor evidence="1 8">
        <name>thiamine diphosphate</name>
        <dbReference type="ChEBI" id="CHEBI:58937"/>
    </cofactor>
</comment>
<evidence type="ECO:0000256" key="7">
    <source>
        <dbReference type="ARBA" id="ARBA00051231"/>
    </source>
</evidence>
<dbReference type="STRING" id="56857.A0A200Q2L5"/>
<keyword evidence="3 8" id="KW-0560">Oxidoreductase</keyword>
<dbReference type="InParanoid" id="A0A200Q2L5"/>
<gene>
    <name evidence="10" type="ORF">BVC80_1719g27</name>
</gene>
<dbReference type="InterPro" id="IPR017597">
    <property type="entry name" value="Pyrv_DH_E1_asu_subgrp-y"/>
</dbReference>
<dbReference type="Gene3D" id="3.40.50.970">
    <property type="match status" value="1"/>
</dbReference>
<comment type="function">
    <text evidence="6">The pyruvate dehydrogenase complex catalyzes the overall conversion of pyruvate to acetyl-CoA and CO(2). It contains multiple copies of three enzymatic components: pyruvate dehydrogenase (E1), dihydrolipoamide acetyltransferase (E2) and lipoamide dehydrogenase (E3).</text>
</comment>
<dbReference type="FunCoup" id="A0A200Q2L5">
    <property type="interactions" value="881"/>
</dbReference>
<name>A0A200Q2L5_MACCD</name>
<dbReference type="InterPro" id="IPR050642">
    <property type="entry name" value="PDH_E1_Alpha_Subunit"/>
</dbReference>
<proteinExistence type="predicted"/>
<dbReference type="Proteomes" id="UP000195402">
    <property type="component" value="Unassembled WGS sequence"/>
</dbReference>
<dbReference type="OMA" id="FCSTYRD"/>
<organism evidence="10 11">
    <name type="scientific">Macleaya cordata</name>
    <name type="common">Five-seeded plume-poppy</name>
    <name type="synonym">Bocconia cordata</name>
    <dbReference type="NCBI Taxonomy" id="56857"/>
    <lineage>
        <taxon>Eukaryota</taxon>
        <taxon>Viridiplantae</taxon>
        <taxon>Streptophyta</taxon>
        <taxon>Embryophyta</taxon>
        <taxon>Tracheophyta</taxon>
        <taxon>Spermatophyta</taxon>
        <taxon>Magnoliopsida</taxon>
        <taxon>Ranunculales</taxon>
        <taxon>Papaveraceae</taxon>
        <taxon>Papaveroideae</taxon>
        <taxon>Macleaya</taxon>
    </lineage>
</organism>
<evidence type="ECO:0000256" key="1">
    <source>
        <dbReference type="ARBA" id="ARBA00001964"/>
    </source>
</evidence>
<comment type="subunit">
    <text evidence="2">Tetramer of 2 alpha and 2 beta subunits.</text>
</comment>
<evidence type="ECO:0000313" key="11">
    <source>
        <dbReference type="Proteomes" id="UP000195402"/>
    </source>
</evidence>
<evidence type="ECO:0000256" key="5">
    <source>
        <dbReference type="ARBA" id="ARBA00023317"/>
    </source>
</evidence>
<dbReference type="SUPFAM" id="SSF52518">
    <property type="entry name" value="Thiamin diphosphate-binding fold (THDP-binding)"/>
    <property type="match status" value="1"/>
</dbReference>
<evidence type="ECO:0000256" key="6">
    <source>
        <dbReference type="ARBA" id="ARBA00025211"/>
    </source>
</evidence>
<dbReference type="CDD" id="cd02000">
    <property type="entry name" value="TPP_E1_PDC_ADC_BCADC"/>
    <property type="match status" value="1"/>
</dbReference>
<protein>
    <recommendedName>
        <fullName evidence="8">Pyruvate dehydrogenase E1 component subunit alpha</fullName>
        <ecNumber evidence="8">1.2.4.1</ecNumber>
    </recommendedName>
</protein>
<keyword evidence="4 8" id="KW-0786">Thiamine pyrophosphate</keyword>
<dbReference type="EC" id="1.2.4.1" evidence="8"/>
<evidence type="ECO:0000256" key="3">
    <source>
        <dbReference type="ARBA" id="ARBA00023002"/>
    </source>
</evidence>
<dbReference type="FunFam" id="3.40.50.970:FF:000013">
    <property type="entry name" value="Pyruvate dehydrogenase E1 component subunit alpha"/>
    <property type="match status" value="1"/>
</dbReference>
<evidence type="ECO:0000256" key="8">
    <source>
        <dbReference type="RuleBase" id="RU361139"/>
    </source>
</evidence>